<sequence>MTTASDLLGYEGKRVLVVGGATGMGAAAAQIAKSLGAHVTVMDFAPLDFDVDRVISLDLSDPDSIDRAVDELDGPVHKLFSAAGVADGPKLMRVNFIGHRHLIERLFDKDLLPRGAAICFISSVAGMGWENDLELVQDFLAAPDYKSAHDWCAEREPQGIIHYGFSKKAINGYVAWQGYPFQKKGVRINAVCPGPTDTPLARANADLWLTFAQDYRDDTGSATLTPEDIGKAMIMLNSDAAASVNGITLNVDQGHAMASITGSFAPGKAIMDLITGRVQLA</sequence>
<dbReference type="STRING" id="1778.A9W97_22560"/>
<evidence type="ECO:0000313" key="4">
    <source>
        <dbReference type="Proteomes" id="UP000051677"/>
    </source>
</evidence>
<dbReference type="PANTHER" id="PTHR43477">
    <property type="entry name" value="DIHYDROANTICAPSIN 7-DEHYDROGENASE"/>
    <property type="match status" value="1"/>
</dbReference>
<dbReference type="GO" id="GO:0016491">
    <property type="term" value="F:oxidoreductase activity"/>
    <property type="evidence" value="ECO:0007669"/>
    <property type="project" value="UniProtKB-KW"/>
</dbReference>
<dbReference type="OrthoDB" id="9809287at2"/>
<dbReference type="SUPFAM" id="SSF51735">
    <property type="entry name" value="NAD(P)-binding Rossmann-fold domains"/>
    <property type="match status" value="1"/>
</dbReference>
<keyword evidence="2" id="KW-0560">Oxidoreductase</keyword>
<evidence type="ECO:0000256" key="2">
    <source>
        <dbReference type="ARBA" id="ARBA00023002"/>
    </source>
</evidence>
<dbReference type="RefSeq" id="WP_055581058.1">
    <property type="nucleotide sequence ID" value="NZ_LKTM01000361.1"/>
</dbReference>
<gene>
    <name evidence="3" type="ORF">AO501_18685</name>
</gene>
<name>A0A0Q2RKU9_MYCGO</name>
<dbReference type="InterPro" id="IPR036291">
    <property type="entry name" value="NAD(P)-bd_dom_sf"/>
</dbReference>
<dbReference type="Proteomes" id="UP000051677">
    <property type="component" value="Unassembled WGS sequence"/>
</dbReference>
<dbReference type="InterPro" id="IPR051122">
    <property type="entry name" value="SDR_DHRS6-like"/>
</dbReference>
<organism evidence="3 4">
    <name type="scientific">Mycobacterium gordonae</name>
    <dbReference type="NCBI Taxonomy" id="1778"/>
    <lineage>
        <taxon>Bacteria</taxon>
        <taxon>Bacillati</taxon>
        <taxon>Actinomycetota</taxon>
        <taxon>Actinomycetes</taxon>
        <taxon>Mycobacteriales</taxon>
        <taxon>Mycobacteriaceae</taxon>
        <taxon>Mycobacterium</taxon>
    </lineage>
</organism>
<dbReference type="Gene3D" id="3.40.50.720">
    <property type="entry name" value="NAD(P)-binding Rossmann-like Domain"/>
    <property type="match status" value="1"/>
</dbReference>
<dbReference type="Pfam" id="PF13561">
    <property type="entry name" value="adh_short_C2"/>
    <property type="match status" value="1"/>
</dbReference>
<dbReference type="PRINTS" id="PR00081">
    <property type="entry name" value="GDHRDH"/>
</dbReference>
<protein>
    <submittedName>
        <fullName evidence="3">Short-chain dehydrogenase</fullName>
    </submittedName>
</protein>
<proteinExistence type="inferred from homology"/>
<comment type="similarity">
    <text evidence="1">Belongs to the short-chain dehydrogenases/reductases (SDR) family.</text>
</comment>
<comment type="caution">
    <text evidence="3">The sequence shown here is derived from an EMBL/GenBank/DDBJ whole genome shotgun (WGS) entry which is preliminary data.</text>
</comment>
<accession>A0A0Q2RKU9</accession>
<evidence type="ECO:0000256" key="1">
    <source>
        <dbReference type="ARBA" id="ARBA00006484"/>
    </source>
</evidence>
<reference evidence="3 4" key="1">
    <citation type="submission" date="2015-10" db="EMBL/GenBank/DDBJ databases">
        <title>Mycobacterium gordonae draft genome assembly.</title>
        <authorList>
            <person name="Ustinova V."/>
            <person name="Smirnova T."/>
            <person name="Blagodatskikh K."/>
            <person name="Varlamov D."/>
            <person name="Larionova E."/>
            <person name="Chernousova L."/>
        </authorList>
    </citation>
    <scope>NUCLEOTIDE SEQUENCE [LARGE SCALE GENOMIC DNA]</scope>
    <source>
        <strain evidence="3 4">CTRI 14-8773</strain>
    </source>
</reference>
<dbReference type="AlphaFoldDB" id="A0A0Q2RKU9"/>
<evidence type="ECO:0000313" key="3">
    <source>
        <dbReference type="EMBL" id="KQH76043.1"/>
    </source>
</evidence>
<dbReference type="PANTHER" id="PTHR43477:SF1">
    <property type="entry name" value="DIHYDROANTICAPSIN 7-DEHYDROGENASE"/>
    <property type="match status" value="1"/>
</dbReference>
<dbReference type="InterPro" id="IPR002347">
    <property type="entry name" value="SDR_fam"/>
</dbReference>
<dbReference type="EMBL" id="LKTM01000361">
    <property type="protein sequence ID" value="KQH76043.1"/>
    <property type="molecule type" value="Genomic_DNA"/>
</dbReference>